<accession>A0A540W114</accession>
<reference evidence="1 2" key="1">
    <citation type="submission" date="2019-06" db="EMBL/GenBank/DDBJ databases">
        <title>Description of Kitasatospora acidophila sp. nov. isolated from pine grove soil, and reclassification of Streptomyces novaecaesareae to Kitasatospora novaeceasareae comb. nov.</title>
        <authorList>
            <person name="Kim M.J."/>
        </authorList>
    </citation>
    <scope>NUCLEOTIDE SEQUENCE [LARGE SCALE GENOMIC DNA]</scope>
    <source>
        <strain evidence="1 2">MMS16-CNU292</strain>
    </source>
</reference>
<dbReference type="InterPro" id="IPR036866">
    <property type="entry name" value="RibonucZ/Hydroxyglut_hydro"/>
</dbReference>
<evidence type="ECO:0000313" key="2">
    <source>
        <dbReference type="Proteomes" id="UP000319103"/>
    </source>
</evidence>
<gene>
    <name evidence="1" type="ORF">E6W39_10995</name>
</gene>
<evidence type="ECO:0008006" key="3">
    <source>
        <dbReference type="Google" id="ProtNLM"/>
    </source>
</evidence>
<dbReference type="PANTHER" id="PTHR30619:SF1">
    <property type="entry name" value="RECOMBINATION PROTEIN 2"/>
    <property type="match status" value="1"/>
</dbReference>
<sequence>MGLVDGGGMPVEVVFFNVGQGDCTLLWFYDRANPAIGTHAILVDCGTTGAVPPWRPAAVVTGDAKQRVIAHLRGRLDHYLSRLRDPYTLDWLVVTHPDQDHFNLLQDVLVDGRDPARLKYTIRNVAYSLRPDDYREGGGDFMTRLFTDWTTFTGVSGQQVVNEPKLMTMPSDPLPLLGTGPGADLHLLGGVVGPTIHSRGAQQRPDDVRKFAAGEKERIANQCSLVTVLTGEPDAFGKRQKVLLMADAESINEQYLMGLAGPMCSRESHLWLKLGHHGSKHSTSDEWLEHTTPDGLFISTGLNAFGGGVATCDAENLAGRVLAKWERIRATHAIPVPTVRAGLTWGFGFQDNTDAPPWPFVYAPTTDGVFSSLAVEPDTAGWRGVDWHLRLDHAAPGSYDIWYE</sequence>
<dbReference type="Gene3D" id="3.60.15.10">
    <property type="entry name" value="Ribonuclease Z/Hydroxyacylglutathione hydrolase-like"/>
    <property type="match status" value="1"/>
</dbReference>
<evidence type="ECO:0000313" key="1">
    <source>
        <dbReference type="EMBL" id="TQF02691.1"/>
    </source>
</evidence>
<dbReference type="PANTHER" id="PTHR30619">
    <property type="entry name" value="DNA INTERNALIZATION/COMPETENCE PROTEIN COMEC/REC2"/>
    <property type="match status" value="1"/>
</dbReference>
<organism evidence="1 2">
    <name type="scientific">Kitasatospora acidiphila</name>
    <dbReference type="NCBI Taxonomy" id="2567942"/>
    <lineage>
        <taxon>Bacteria</taxon>
        <taxon>Bacillati</taxon>
        <taxon>Actinomycetota</taxon>
        <taxon>Actinomycetes</taxon>
        <taxon>Kitasatosporales</taxon>
        <taxon>Streptomycetaceae</taxon>
        <taxon>Kitasatospora</taxon>
    </lineage>
</organism>
<comment type="caution">
    <text evidence="1">The sequence shown here is derived from an EMBL/GenBank/DDBJ whole genome shotgun (WGS) entry which is preliminary data.</text>
</comment>
<dbReference type="EMBL" id="VIGB01000003">
    <property type="protein sequence ID" value="TQF02691.1"/>
    <property type="molecule type" value="Genomic_DNA"/>
</dbReference>
<dbReference type="RefSeq" id="WP_141633381.1">
    <property type="nucleotide sequence ID" value="NZ_VIGB01000003.1"/>
</dbReference>
<dbReference type="SUPFAM" id="SSF56281">
    <property type="entry name" value="Metallo-hydrolase/oxidoreductase"/>
    <property type="match status" value="1"/>
</dbReference>
<dbReference type="AlphaFoldDB" id="A0A540W114"/>
<protein>
    <recommendedName>
        <fullName evidence="3">Metallo-beta-lactamase domain-containing protein</fullName>
    </recommendedName>
</protein>
<keyword evidence="2" id="KW-1185">Reference proteome</keyword>
<dbReference type="InterPro" id="IPR052159">
    <property type="entry name" value="Competence_DNA_uptake"/>
</dbReference>
<dbReference type="Proteomes" id="UP000319103">
    <property type="component" value="Unassembled WGS sequence"/>
</dbReference>
<proteinExistence type="predicted"/>
<dbReference type="OrthoDB" id="9783680at2"/>
<name>A0A540W114_9ACTN</name>